<dbReference type="SUPFAM" id="SSF52266">
    <property type="entry name" value="SGNH hydrolase"/>
    <property type="match status" value="1"/>
</dbReference>
<proteinExistence type="predicted"/>
<organism evidence="1">
    <name type="scientific">Ditylum brightwellii</name>
    <dbReference type="NCBI Taxonomy" id="49249"/>
    <lineage>
        <taxon>Eukaryota</taxon>
        <taxon>Sar</taxon>
        <taxon>Stramenopiles</taxon>
        <taxon>Ochrophyta</taxon>
        <taxon>Bacillariophyta</taxon>
        <taxon>Mediophyceae</taxon>
        <taxon>Lithodesmiophycidae</taxon>
        <taxon>Lithodesmiales</taxon>
        <taxon>Lithodesmiaceae</taxon>
        <taxon>Ditylum</taxon>
    </lineage>
</organism>
<protein>
    <recommendedName>
        <fullName evidence="2">SGNH hydrolase-type esterase domain-containing protein</fullName>
    </recommendedName>
</protein>
<dbReference type="EMBL" id="HBNS01059128">
    <property type="protein sequence ID" value="CAE4664891.1"/>
    <property type="molecule type" value="Transcribed_RNA"/>
</dbReference>
<dbReference type="AlphaFoldDB" id="A0A7S4T521"/>
<reference evidence="1" key="1">
    <citation type="submission" date="2021-01" db="EMBL/GenBank/DDBJ databases">
        <authorList>
            <person name="Corre E."/>
            <person name="Pelletier E."/>
            <person name="Niang G."/>
            <person name="Scheremetjew M."/>
            <person name="Finn R."/>
            <person name="Kale V."/>
            <person name="Holt S."/>
            <person name="Cochrane G."/>
            <person name="Meng A."/>
            <person name="Brown T."/>
            <person name="Cohen L."/>
        </authorList>
    </citation>
    <scope>NUCLEOTIDE SEQUENCE</scope>
    <source>
        <strain evidence="1">GSO104</strain>
    </source>
</reference>
<dbReference type="PANTHER" id="PTHR30383">
    <property type="entry name" value="THIOESTERASE 1/PROTEASE 1/LYSOPHOSPHOLIPASE L1"/>
    <property type="match status" value="1"/>
</dbReference>
<accession>A0A7S4T521</accession>
<dbReference type="PANTHER" id="PTHR30383:SF5">
    <property type="entry name" value="SGNH HYDROLASE-TYPE ESTERASE DOMAIN-CONTAINING PROTEIN"/>
    <property type="match status" value="1"/>
</dbReference>
<gene>
    <name evidence="1" type="ORF">DBRI00130_LOCUS42513</name>
</gene>
<dbReference type="Gene3D" id="3.40.50.1110">
    <property type="entry name" value="SGNH hydrolase"/>
    <property type="match status" value="1"/>
</dbReference>
<dbReference type="InterPro" id="IPR001087">
    <property type="entry name" value="GDSL"/>
</dbReference>
<name>A0A7S4T521_9STRA</name>
<dbReference type="InterPro" id="IPR051532">
    <property type="entry name" value="Ester_Hydrolysis_Enzymes"/>
</dbReference>
<dbReference type="Pfam" id="PF00657">
    <property type="entry name" value="Lipase_GDSL"/>
    <property type="match status" value="1"/>
</dbReference>
<dbReference type="InterPro" id="IPR036514">
    <property type="entry name" value="SGNH_hydro_sf"/>
</dbReference>
<sequence length="352" mass="38980">MTILKKYLLVAVVAIIAVLTLSYNATTTILRLSPLETVWSFSSHEDGTHYGVSPMCDDIDGFGYTCHETPEIPSPRTNYSVKNKKQYDLWWEAHTALNQSAAHHVRRRSNFQPLVLMGDSITEAYLGTVMGEPQKQATEGIPAVLSEMAQSESFHPLVLAIAGDQTQHLLYRLQHGELPSSISQDENAIFVIHIGTNNIGKGHLPEKTVDGIVAVTSYVLSNTAGQIILVEILPRGDGSKKYPRLCPPQCDSYGKPFTSFLPAVDKVNAGLRKILPDISYEYDDRLSIVDCSSSFRMMDAANNASNKYKDEPTINQEEEVNVSLMPDRLHPNANGHRILLQCVIDCLHGKNC</sequence>
<evidence type="ECO:0008006" key="2">
    <source>
        <dbReference type="Google" id="ProtNLM"/>
    </source>
</evidence>
<evidence type="ECO:0000313" key="1">
    <source>
        <dbReference type="EMBL" id="CAE4664891.1"/>
    </source>
</evidence>
<dbReference type="GO" id="GO:0004622">
    <property type="term" value="F:phosphatidylcholine lysophospholipase activity"/>
    <property type="evidence" value="ECO:0007669"/>
    <property type="project" value="TreeGrafter"/>
</dbReference>